<sequence length="170" mass="19154">MRLSAIHWIVIKLVHFSVCPSGARRPIYASTLQLVENPERSGWHCACTCPCSCCCFTRVICIVDQSLLSVNECRLIITLLLHKADRRDHNRGQLCDFLVPEAHEGFLSNCPTLSSIVAEPSGSTSKNPDFVIIISFFSSHYGALYDQLARRGVVFFFDLLFQSCTLFVFF</sequence>
<dbReference type="InParanoid" id="A0A066W090"/>
<dbReference type="RefSeq" id="XP_013243391.1">
    <property type="nucleotide sequence ID" value="XM_013387937.1"/>
</dbReference>
<feature type="signal peptide" evidence="1">
    <location>
        <begin position="1"/>
        <end position="23"/>
    </location>
</feature>
<feature type="chain" id="PRO_5001632479" description="Secreted protein" evidence="1">
    <location>
        <begin position="24"/>
        <end position="170"/>
    </location>
</feature>
<accession>A0A066W090</accession>
<reference evidence="2 3" key="1">
    <citation type="submission" date="2014-05" db="EMBL/GenBank/DDBJ databases">
        <title>Draft genome sequence of a rare smut relative, Tilletiaria anomala UBC 951.</title>
        <authorList>
            <consortium name="DOE Joint Genome Institute"/>
            <person name="Toome M."/>
            <person name="Kuo A."/>
            <person name="Henrissat B."/>
            <person name="Lipzen A."/>
            <person name="Tritt A."/>
            <person name="Yoshinaga Y."/>
            <person name="Zane M."/>
            <person name="Barry K."/>
            <person name="Grigoriev I.V."/>
            <person name="Spatafora J.W."/>
            <person name="Aimea M.C."/>
        </authorList>
    </citation>
    <scope>NUCLEOTIDE SEQUENCE [LARGE SCALE GENOMIC DNA]</scope>
    <source>
        <strain evidence="2 3">UBC 951</strain>
    </source>
</reference>
<evidence type="ECO:0008006" key="4">
    <source>
        <dbReference type="Google" id="ProtNLM"/>
    </source>
</evidence>
<dbReference type="HOGENOM" id="CLU_1571722_0_0_1"/>
<dbReference type="EMBL" id="JMSN01000038">
    <property type="protein sequence ID" value="KDN45953.1"/>
    <property type="molecule type" value="Genomic_DNA"/>
</dbReference>
<proteinExistence type="predicted"/>
<dbReference type="AlphaFoldDB" id="A0A066W090"/>
<name>A0A066W090_TILAU</name>
<organism evidence="2 3">
    <name type="scientific">Tilletiaria anomala (strain ATCC 24038 / CBS 436.72 / UBC 951)</name>
    <dbReference type="NCBI Taxonomy" id="1037660"/>
    <lineage>
        <taxon>Eukaryota</taxon>
        <taxon>Fungi</taxon>
        <taxon>Dikarya</taxon>
        <taxon>Basidiomycota</taxon>
        <taxon>Ustilaginomycotina</taxon>
        <taxon>Exobasidiomycetes</taxon>
        <taxon>Georgefischeriales</taxon>
        <taxon>Tilletiariaceae</taxon>
        <taxon>Tilletiaria</taxon>
    </lineage>
</organism>
<evidence type="ECO:0000256" key="1">
    <source>
        <dbReference type="SAM" id="SignalP"/>
    </source>
</evidence>
<keyword evidence="3" id="KW-1185">Reference proteome</keyword>
<evidence type="ECO:0000313" key="3">
    <source>
        <dbReference type="Proteomes" id="UP000027361"/>
    </source>
</evidence>
<dbReference type="Proteomes" id="UP000027361">
    <property type="component" value="Unassembled WGS sequence"/>
</dbReference>
<dbReference type="GeneID" id="25261308"/>
<keyword evidence="1" id="KW-0732">Signal</keyword>
<evidence type="ECO:0000313" key="2">
    <source>
        <dbReference type="EMBL" id="KDN45953.1"/>
    </source>
</evidence>
<comment type="caution">
    <text evidence="2">The sequence shown here is derived from an EMBL/GenBank/DDBJ whole genome shotgun (WGS) entry which is preliminary data.</text>
</comment>
<protein>
    <recommendedName>
        <fullName evidence="4">Secreted protein</fullName>
    </recommendedName>
</protein>
<gene>
    <name evidence="2" type="ORF">K437DRAFT_112227</name>
</gene>